<reference evidence="9 10" key="2">
    <citation type="submission" date="2018-11" db="EMBL/GenBank/DDBJ databases">
        <authorList>
            <consortium name="Pathogen Informatics"/>
        </authorList>
    </citation>
    <scope>NUCLEOTIDE SEQUENCE [LARGE SCALE GENOMIC DNA]</scope>
</reference>
<gene>
    <name evidence="9" type="ORF">TCLT_LOCUS9085</name>
</gene>
<dbReference type="OrthoDB" id="5855819at2759"/>
<dbReference type="GO" id="GO:0005886">
    <property type="term" value="C:plasma membrane"/>
    <property type="evidence" value="ECO:0007669"/>
    <property type="project" value="UniProtKB-SubCell"/>
</dbReference>
<dbReference type="PROSITE" id="PS51034">
    <property type="entry name" value="ZP_2"/>
    <property type="match status" value="1"/>
</dbReference>
<dbReference type="Pfam" id="PF25057">
    <property type="entry name" value="CUT_N"/>
    <property type="match status" value="1"/>
</dbReference>
<dbReference type="InterPro" id="IPR056953">
    <property type="entry name" value="CUT_N"/>
</dbReference>
<evidence type="ECO:0000256" key="6">
    <source>
        <dbReference type="ARBA" id="ARBA00022989"/>
    </source>
</evidence>
<evidence type="ECO:0000313" key="9">
    <source>
        <dbReference type="EMBL" id="VDN06689.1"/>
    </source>
</evidence>
<name>A0A0N5D7P2_THECL</name>
<organism evidence="11">
    <name type="scientific">Thelazia callipaeda</name>
    <name type="common">Oriental eyeworm</name>
    <name type="synonym">Parasitic nematode</name>
    <dbReference type="NCBI Taxonomy" id="103827"/>
    <lineage>
        <taxon>Eukaryota</taxon>
        <taxon>Metazoa</taxon>
        <taxon>Ecdysozoa</taxon>
        <taxon>Nematoda</taxon>
        <taxon>Chromadorea</taxon>
        <taxon>Rhabditida</taxon>
        <taxon>Spirurina</taxon>
        <taxon>Spiruromorpha</taxon>
        <taxon>Thelazioidea</taxon>
        <taxon>Thelaziidae</taxon>
        <taxon>Thelazia</taxon>
    </lineage>
</organism>
<dbReference type="AlphaFoldDB" id="A0A0N5D7P2"/>
<dbReference type="WBParaSite" id="TCLT_0000909601-mRNA-1">
    <property type="protein sequence ID" value="TCLT_0000909601-mRNA-1"/>
    <property type="gene ID" value="TCLT_0000909601"/>
</dbReference>
<sequence length="217" mass="24521">MLDAKKRIKSLRPFGVIIATSVLISFHPHYVTAGDRIYFLQCFHTRASDHSLLPGSVVPATSASKKYNNSYALVTLSFLFLDAFYGSVSMPRCDYQIRNLKDNELTDSTAIGEMVQHRWSCSTGSNEELCLIVTNCFMITSDSRHQLVDKNGCSLDRSVLPNLVYIDNLNVEQNVSVFGLSQKPFVYFQCQISLLQPNFGRCLQPNCSNNHRTRYVC</sequence>
<dbReference type="InterPro" id="IPR051962">
    <property type="entry name" value="Cuticlin"/>
</dbReference>
<accession>A0A0N5D7P2</accession>
<dbReference type="InterPro" id="IPR001507">
    <property type="entry name" value="ZP_dom"/>
</dbReference>
<feature type="domain" description="ZP" evidence="8">
    <location>
        <begin position="1"/>
        <end position="214"/>
    </location>
</feature>
<evidence type="ECO:0000259" key="8">
    <source>
        <dbReference type="PROSITE" id="PS51034"/>
    </source>
</evidence>
<evidence type="ECO:0000256" key="2">
    <source>
        <dbReference type="ARBA" id="ARBA00022460"/>
    </source>
</evidence>
<keyword evidence="5" id="KW-0732">Signal</keyword>
<dbReference type="GO" id="GO:0042302">
    <property type="term" value="F:structural constituent of cuticle"/>
    <property type="evidence" value="ECO:0007669"/>
    <property type="project" value="UniProtKB-KW"/>
</dbReference>
<keyword evidence="7" id="KW-0472">Membrane</keyword>
<dbReference type="Pfam" id="PF25301">
    <property type="entry name" value="CUT_C"/>
    <property type="match status" value="1"/>
</dbReference>
<keyword evidence="4" id="KW-0812">Transmembrane</keyword>
<dbReference type="Proteomes" id="UP000276776">
    <property type="component" value="Unassembled WGS sequence"/>
</dbReference>
<dbReference type="SMART" id="SM00241">
    <property type="entry name" value="ZP"/>
    <property type="match status" value="1"/>
</dbReference>
<dbReference type="OMA" id="ESCIMID"/>
<evidence type="ECO:0000313" key="11">
    <source>
        <dbReference type="WBParaSite" id="TCLT_0000909601-mRNA-1"/>
    </source>
</evidence>
<evidence type="ECO:0000256" key="1">
    <source>
        <dbReference type="ARBA" id="ARBA00004251"/>
    </source>
</evidence>
<evidence type="ECO:0000256" key="4">
    <source>
        <dbReference type="ARBA" id="ARBA00022692"/>
    </source>
</evidence>
<keyword evidence="10" id="KW-1185">Reference proteome</keyword>
<keyword evidence="6" id="KW-1133">Transmembrane helix</keyword>
<keyword evidence="3" id="KW-1003">Cell membrane</keyword>
<evidence type="ECO:0000256" key="3">
    <source>
        <dbReference type="ARBA" id="ARBA00022475"/>
    </source>
</evidence>
<comment type="subcellular location">
    <subcellularLocation>
        <location evidence="1">Cell membrane</location>
        <topology evidence="1">Single-pass type I membrane protein</topology>
    </subcellularLocation>
</comment>
<dbReference type="PANTHER" id="PTHR22907:SF17">
    <property type="entry name" value="ZP DOMAIN-CONTAINING PROTEIN"/>
    <property type="match status" value="1"/>
</dbReference>
<proteinExistence type="predicted"/>
<reference evidence="11" key="1">
    <citation type="submission" date="2017-02" db="UniProtKB">
        <authorList>
            <consortium name="WormBaseParasite"/>
        </authorList>
    </citation>
    <scope>IDENTIFICATION</scope>
</reference>
<keyword evidence="2" id="KW-0193">Cuticle</keyword>
<protein>
    <submittedName>
        <fullName evidence="11">ZP domain-containing protein</fullName>
    </submittedName>
</protein>
<evidence type="ECO:0000313" key="10">
    <source>
        <dbReference type="Proteomes" id="UP000276776"/>
    </source>
</evidence>
<evidence type="ECO:0000256" key="5">
    <source>
        <dbReference type="ARBA" id="ARBA00022729"/>
    </source>
</evidence>
<dbReference type="PANTHER" id="PTHR22907">
    <property type="entry name" value="GH04558P"/>
    <property type="match status" value="1"/>
</dbReference>
<dbReference type="InterPro" id="IPR057475">
    <property type="entry name" value="CUT_C"/>
</dbReference>
<evidence type="ECO:0000256" key="7">
    <source>
        <dbReference type="ARBA" id="ARBA00023136"/>
    </source>
</evidence>
<dbReference type="EMBL" id="UYYF01004728">
    <property type="protein sequence ID" value="VDN06689.1"/>
    <property type="molecule type" value="Genomic_DNA"/>
</dbReference>